<organism evidence="10 11">
    <name type="scientific">Ophiocordyceps australis</name>
    <dbReference type="NCBI Taxonomy" id="1399860"/>
    <lineage>
        <taxon>Eukaryota</taxon>
        <taxon>Fungi</taxon>
        <taxon>Dikarya</taxon>
        <taxon>Ascomycota</taxon>
        <taxon>Pezizomycotina</taxon>
        <taxon>Sordariomycetes</taxon>
        <taxon>Hypocreomycetidae</taxon>
        <taxon>Hypocreales</taxon>
        <taxon>Ophiocordycipitaceae</taxon>
        <taxon>Ophiocordyceps</taxon>
    </lineage>
</organism>
<dbReference type="InterPro" id="IPR017046">
    <property type="entry name" value="Prenylcysteine_Oxase1"/>
</dbReference>
<keyword evidence="7" id="KW-0325">Glycoprotein</keyword>
<evidence type="ECO:0000256" key="1">
    <source>
        <dbReference type="ARBA" id="ARBA00001974"/>
    </source>
</evidence>
<evidence type="ECO:0000313" key="11">
    <source>
        <dbReference type="Proteomes" id="UP000226192"/>
    </source>
</evidence>
<dbReference type="PANTHER" id="PTHR15944">
    <property type="entry name" value="FARNESYLCYSTEINE LYASE"/>
    <property type="match status" value="1"/>
</dbReference>
<evidence type="ECO:0000256" key="3">
    <source>
        <dbReference type="ARBA" id="ARBA00022630"/>
    </source>
</evidence>
<evidence type="ECO:0000256" key="6">
    <source>
        <dbReference type="ARBA" id="ARBA00023002"/>
    </source>
</evidence>
<feature type="chain" id="PRO_5012948320" description="Prenylcysteine lyase domain-containing protein" evidence="8">
    <location>
        <begin position="19"/>
        <end position="535"/>
    </location>
</feature>
<name>A0A2C5Y6L2_9HYPO</name>
<keyword evidence="5" id="KW-0274">FAD</keyword>
<gene>
    <name evidence="10" type="ORF">CDD81_6590</name>
</gene>
<feature type="domain" description="Prenylcysteine lyase" evidence="9">
    <location>
        <begin position="135"/>
        <end position="501"/>
    </location>
</feature>
<dbReference type="EMBL" id="NJET01000061">
    <property type="protein sequence ID" value="PHH62872.1"/>
    <property type="molecule type" value="Genomic_DNA"/>
</dbReference>
<proteinExistence type="inferred from homology"/>
<dbReference type="InterPro" id="IPR010795">
    <property type="entry name" value="Prenylcys_lyase"/>
</dbReference>
<evidence type="ECO:0000256" key="5">
    <source>
        <dbReference type="ARBA" id="ARBA00022827"/>
    </source>
</evidence>
<dbReference type="SUPFAM" id="SSF51905">
    <property type="entry name" value="FAD/NAD(P)-binding domain"/>
    <property type="match status" value="1"/>
</dbReference>
<reference evidence="10 11" key="1">
    <citation type="submission" date="2017-06" db="EMBL/GenBank/DDBJ databases">
        <title>Ant-infecting Ophiocordyceps genomes reveal a high diversity of potential behavioral manipulation genes and a possible major role for enterotoxins.</title>
        <authorList>
            <person name="De Bekker C."/>
            <person name="Evans H.C."/>
            <person name="Brachmann A."/>
            <person name="Hughes D.P."/>
        </authorList>
    </citation>
    <scope>NUCLEOTIDE SEQUENCE [LARGE SCALE GENOMIC DNA]</scope>
    <source>
        <strain evidence="10 11">Map64</strain>
    </source>
</reference>
<dbReference type="PANTHER" id="PTHR15944:SF0">
    <property type="entry name" value="PRENYLCYSTEINE LYASE DOMAIN-CONTAINING PROTEIN"/>
    <property type="match status" value="1"/>
</dbReference>
<evidence type="ECO:0000256" key="8">
    <source>
        <dbReference type="SAM" id="SignalP"/>
    </source>
</evidence>
<comment type="caution">
    <text evidence="10">The sequence shown here is derived from an EMBL/GenBank/DDBJ whole genome shotgun (WGS) entry which is preliminary data.</text>
</comment>
<dbReference type="STRING" id="1399860.A0A2C5Y6L2"/>
<evidence type="ECO:0000313" key="10">
    <source>
        <dbReference type="EMBL" id="PHH62872.1"/>
    </source>
</evidence>
<dbReference type="AlphaFoldDB" id="A0A2C5Y6L2"/>
<sequence length="535" mass="58574">MRLARLSSTLALASGATANNGAQVKNVAIIGAGAAGSSAAYHLEQYATSNHLAINVTLFEKTNHIGGRTLTVQPYGDAHQPAIELGASIFVTINHILYNATRDFGLVFDQAADAEAGDVTAIWDGDSFVFQTTDDSPAWWDAVRLWWRYGLAPYKALRLVRGVIASFLTMYDAPVFPFRSLTETAQQLGLDRIVGVTGQQFLAANKINDDFANHIIQAATRVNYASNLAYIHGLETMVSFSTDGAVSIHGGNWQIFDKMVRRSHATLHLNTSVASMSSTDGKLLLTTSNHPDSNSSYQYPTAFDAVVVASPWQFSNIKAAEGLLSQPIDSVPYTKLHVTLFSTHLKLCPTFFNLDPAAKPPRNVYTTLGKSERAQPGADGVGRTGFYSISTLRTVTNPRTLRREYVYKIFSAEALSPAFLSQVFCQEMPSTLTDEGPISWYYPHHFYSYPLELPRVTFQDPIVGKGIYYTSGIESFISTMETSALMGMNVARLIADDFAAEPSPLLQQQDAINLLHDDASASSIIVGELRRRLDT</sequence>
<dbReference type="Pfam" id="PF07156">
    <property type="entry name" value="Prenylcys_lyase"/>
    <property type="match status" value="1"/>
</dbReference>
<feature type="signal peptide" evidence="8">
    <location>
        <begin position="1"/>
        <end position="18"/>
    </location>
</feature>
<evidence type="ECO:0000259" key="9">
    <source>
        <dbReference type="Pfam" id="PF07156"/>
    </source>
</evidence>
<dbReference type="GO" id="GO:0001735">
    <property type="term" value="F:prenylcysteine oxidase activity"/>
    <property type="evidence" value="ECO:0007669"/>
    <property type="project" value="InterPro"/>
</dbReference>
<accession>A0A2C5Y6L2</accession>
<evidence type="ECO:0000256" key="4">
    <source>
        <dbReference type="ARBA" id="ARBA00022729"/>
    </source>
</evidence>
<dbReference type="OrthoDB" id="437369at2759"/>
<evidence type="ECO:0000256" key="2">
    <source>
        <dbReference type="ARBA" id="ARBA00009967"/>
    </source>
</evidence>
<dbReference type="PIRSF" id="PIRSF036292">
    <property type="entry name" value="Prenylcysteine_oxidase"/>
    <property type="match status" value="1"/>
</dbReference>
<dbReference type="Pfam" id="PF13450">
    <property type="entry name" value="NAD_binding_8"/>
    <property type="match status" value="1"/>
</dbReference>
<dbReference type="Gene3D" id="3.50.50.60">
    <property type="entry name" value="FAD/NAD(P)-binding domain"/>
    <property type="match status" value="1"/>
</dbReference>
<keyword evidence="3" id="KW-0285">Flavoprotein</keyword>
<keyword evidence="4 8" id="KW-0732">Signal</keyword>
<comment type="similarity">
    <text evidence="2">Belongs to the prenylcysteine oxidase family.</text>
</comment>
<keyword evidence="6" id="KW-0560">Oxidoreductase</keyword>
<dbReference type="GO" id="GO:0030328">
    <property type="term" value="P:prenylcysteine catabolic process"/>
    <property type="evidence" value="ECO:0007669"/>
    <property type="project" value="InterPro"/>
</dbReference>
<protein>
    <recommendedName>
        <fullName evidence="9">Prenylcysteine lyase domain-containing protein</fullName>
    </recommendedName>
</protein>
<keyword evidence="11" id="KW-1185">Reference proteome</keyword>
<evidence type="ECO:0000256" key="7">
    <source>
        <dbReference type="ARBA" id="ARBA00023180"/>
    </source>
</evidence>
<comment type="cofactor">
    <cofactor evidence="1">
        <name>FAD</name>
        <dbReference type="ChEBI" id="CHEBI:57692"/>
    </cofactor>
</comment>
<dbReference type="GO" id="GO:0030327">
    <property type="term" value="P:prenylated protein catabolic process"/>
    <property type="evidence" value="ECO:0007669"/>
    <property type="project" value="TreeGrafter"/>
</dbReference>
<dbReference type="InterPro" id="IPR036188">
    <property type="entry name" value="FAD/NAD-bd_sf"/>
</dbReference>
<dbReference type="Proteomes" id="UP000226192">
    <property type="component" value="Unassembled WGS sequence"/>
</dbReference>